<evidence type="ECO:0000313" key="9">
    <source>
        <dbReference type="EMBL" id="NXC42403.1"/>
    </source>
</evidence>
<evidence type="ECO:0000256" key="1">
    <source>
        <dbReference type="ARBA" id="ARBA00004123"/>
    </source>
</evidence>
<organism evidence="9 10">
    <name type="scientific">Penelope pileata</name>
    <dbReference type="NCBI Taxonomy" id="1118817"/>
    <lineage>
        <taxon>Eukaryota</taxon>
        <taxon>Metazoa</taxon>
        <taxon>Chordata</taxon>
        <taxon>Craniata</taxon>
        <taxon>Vertebrata</taxon>
        <taxon>Euteleostomi</taxon>
        <taxon>Archelosauria</taxon>
        <taxon>Archosauria</taxon>
        <taxon>Dinosauria</taxon>
        <taxon>Saurischia</taxon>
        <taxon>Theropoda</taxon>
        <taxon>Coelurosauria</taxon>
        <taxon>Aves</taxon>
        <taxon>Neognathae</taxon>
        <taxon>Galloanserae</taxon>
        <taxon>Galliformes</taxon>
        <taxon>Cracidae</taxon>
        <taxon>Penelope</taxon>
    </lineage>
</organism>
<comment type="subcellular location">
    <subcellularLocation>
        <location evidence="1">Nucleus</location>
    </subcellularLocation>
</comment>
<evidence type="ECO:0000256" key="7">
    <source>
        <dbReference type="RuleBase" id="RU004020"/>
    </source>
</evidence>
<dbReference type="Gene3D" id="1.10.10.10">
    <property type="entry name" value="Winged helix-like DNA-binding domain superfamily/Winged helix DNA-binding domain"/>
    <property type="match status" value="1"/>
</dbReference>
<keyword evidence="10" id="KW-1185">Reference proteome</keyword>
<sequence>LSFPKKLWLLVESNEFKTIWWGDGGKCIVMDEEMFKVEVLGGEGPLKVFQTESMKTFVRQLNLYGFTKLQGHLERSPSLPEFLAEEEAFAANRKLLFYFNPYFRRDCPQLLDYCKRR</sequence>
<keyword evidence="3" id="KW-0805">Transcription regulation</keyword>
<evidence type="ECO:0000259" key="8">
    <source>
        <dbReference type="SMART" id="SM00415"/>
    </source>
</evidence>
<feature type="non-terminal residue" evidence="9">
    <location>
        <position position="117"/>
    </location>
</feature>
<evidence type="ECO:0000256" key="3">
    <source>
        <dbReference type="ARBA" id="ARBA00023015"/>
    </source>
</evidence>
<dbReference type="Pfam" id="PF00447">
    <property type="entry name" value="HSF_DNA-bind"/>
    <property type="match status" value="1"/>
</dbReference>
<dbReference type="OrthoDB" id="6418155at2759"/>
<reference evidence="9" key="1">
    <citation type="submission" date="2019-09" db="EMBL/GenBank/DDBJ databases">
        <title>Bird 10,000 Genomes (B10K) Project - Family phase.</title>
        <authorList>
            <person name="Zhang G."/>
        </authorList>
    </citation>
    <scope>NUCLEOTIDE SEQUENCE</scope>
    <source>
        <strain evidence="9">B10K-DU-001-08</strain>
        <tissue evidence="9">Muscle</tissue>
    </source>
</reference>
<feature type="domain" description="HSF-type DNA-binding" evidence="8">
    <location>
        <begin position="3"/>
        <end position="117"/>
    </location>
</feature>
<dbReference type="EMBL" id="WBMW01002207">
    <property type="protein sequence ID" value="NXC42403.1"/>
    <property type="molecule type" value="Genomic_DNA"/>
</dbReference>
<dbReference type="SMART" id="SM00415">
    <property type="entry name" value="HSF"/>
    <property type="match status" value="1"/>
</dbReference>
<dbReference type="PANTHER" id="PTHR10015:SF336">
    <property type="entry name" value="HEAT SHOCK TRANSCRIPTION FACTOR, Y-LINKED"/>
    <property type="match status" value="1"/>
</dbReference>
<dbReference type="SUPFAM" id="SSF46785">
    <property type="entry name" value="Winged helix' DNA-binding domain"/>
    <property type="match status" value="1"/>
</dbReference>
<evidence type="ECO:0000256" key="6">
    <source>
        <dbReference type="ARBA" id="ARBA00023242"/>
    </source>
</evidence>
<evidence type="ECO:0000256" key="5">
    <source>
        <dbReference type="ARBA" id="ARBA00023163"/>
    </source>
</evidence>
<dbReference type="GO" id="GO:0005634">
    <property type="term" value="C:nucleus"/>
    <property type="evidence" value="ECO:0007669"/>
    <property type="project" value="UniProtKB-SubCell"/>
</dbReference>
<dbReference type="InterPro" id="IPR000232">
    <property type="entry name" value="HSF_DNA-bd"/>
</dbReference>
<gene>
    <name evidence="9" type="primary">Hsfy1_4</name>
    <name evidence="9" type="ORF">PENPIL_R09135</name>
</gene>
<protein>
    <submittedName>
        <fullName evidence="9">HSFY1 protein</fullName>
    </submittedName>
</protein>
<keyword evidence="5" id="KW-0804">Transcription</keyword>
<dbReference type="PANTHER" id="PTHR10015">
    <property type="entry name" value="HEAT SHOCK TRANSCRIPTION FACTOR"/>
    <property type="match status" value="1"/>
</dbReference>
<name>A0A851NIE8_9GALL</name>
<dbReference type="FunFam" id="1.10.10.10:FF:000349">
    <property type="entry name" value="Heat shock transcription factor, Y-linked"/>
    <property type="match status" value="1"/>
</dbReference>
<accession>A0A851NIE8</accession>
<dbReference type="InterPro" id="IPR036390">
    <property type="entry name" value="WH_DNA-bd_sf"/>
</dbReference>
<evidence type="ECO:0000256" key="4">
    <source>
        <dbReference type="ARBA" id="ARBA00023125"/>
    </source>
</evidence>
<comment type="similarity">
    <text evidence="2 7">Belongs to the HSF family.</text>
</comment>
<evidence type="ECO:0000256" key="2">
    <source>
        <dbReference type="ARBA" id="ARBA00006403"/>
    </source>
</evidence>
<dbReference type="GO" id="GO:0003700">
    <property type="term" value="F:DNA-binding transcription factor activity"/>
    <property type="evidence" value="ECO:0007669"/>
    <property type="project" value="InterPro"/>
</dbReference>
<proteinExistence type="inferred from homology"/>
<keyword evidence="6" id="KW-0539">Nucleus</keyword>
<dbReference type="InterPro" id="IPR036388">
    <property type="entry name" value="WH-like_DNA-bd_sf"/>
</dbReference>
<keyword evidence="4" id="KW-0238">DNA-binding</keyword>
<feature type="non-terminal residue" evidence="9">
    <location>
        <position position="1"/>
    </location>
</feature>
<evidence type="ECO:0000313" key="10">
    <source>
        <dbReference type="Proteomes" id="UP000613066"/>
    </source>
</evidence>
<dbReference type="Proteomes" id="UP000613066">
    <property type="component" value="Unassembled WGS sequence"/>
</dbReference>
<dbReference type="AlphaFoldDB" id="A0A851NIE8"/>
<comment type="caution">
    <text evidence="9">The sequence shown here is derived from an EMBL/GenBank/DDBJ whole genome shotgun (WGS) entry which is preliminary data.</text>
</comment>
<dbReference type="GO" id="GO:0043565">
    <property type="term" value="F:sequence-specific DNA binding"/>
    <property type="evidence" value="ECO:0007669"/>
    <property type="project" value="InterPro"/>
</dbReference>